<feature type="compositionally biased region" description="Low complexity" evidence="1">
    <location>
        <begin position="599"/>
        <end position="610"/>
    </location>
</feature>
<evidence type="ECO:0000313" key="4">
    <source>
        <dbReference type="Proteomes" id="UP000053477"/>
    </source>
</evidence>
<protein>
    <submittedName>
        <fullName evidence="3">Uncharacterized protein</fullName>
    </submittedName>
</protein>
<dbReference type="OrthoDB" id="3248909at2759"/>
<keyword evidence="2" id="KW-0472">Membrane</keyword>
<dbReference type="AlphaFoldDB" id="A0A0H2RYM0"/>
<dbReference type="STRING" id="27342.A0A0H2RYM0"/>
<evidence type="ECO:0000313" key="3">
    <source>
        <dbReference type="EMBL" id="KLO16854.1"/>
    </source>
</evidence>
<organism evidence="3 4">
    <name type="scientific">Schizopora paradoxa</name>
    <dbReference type="NCBI Taxonomy" id="27342"/>
    <lineage>
        <taxon>Eukaryota</taxon>
        <taxon>Fungi</taxon>
        <taxon>Dikarya</taxon>
        <taxon>Basidiomycota</taxon>
        <taxon>Agaricomycotina</taxon>
        <taxon>Agaricomycetes</taxon>
        <taxon>Hymenochaetales</taxon>
        <taxon>Schizoporaceae</taxon>
        <taxon>Schizopora</taxon>
    </lineage>
</organism>
<dbReference type="InParanoid" id="A0A0H2RYM0"/>
<feature type="region of interest" description="Disordered" evidence="1">
    <location>
        <begin position="590"/>
        <end position="640"/>
    </location>
</feature>
<dbReference type="InterPro" id="IPR021840">
    <property type="entry name" value="DUF3433"/>
</dbReference>
<feature type="transmembrane region" description="Helical" evidence="2">
    <location>
        <begin position="91"/>
        <end position="108"/>
    </location>
</feature>
<feature type="transmembrane region" description="Helical" evidence="2">
    <location>
        <begin position="157"/>
        <end position="176"/>
    </location>
</feature>
<keyword evidence="4" id="KW-1185">Reference proteome</keyword>
<dbReference type="Pfam" id="PF11915">
    <property type="entry name" value="DUF3433"/>
    <property type="match status" value="1"/>
</dbReference>
<dbReference type="EMBL" id="KQ085911">
    <property type="protein sequence ID" value="KLO16854.1"/>
    <property type="molecule type" value="Genomic_DNA"/>
</dbReference>
<feature type="transmembrane region" description="Helical" evidence="2">
    <location>
        <begin position="486"/>
        <end position="507"/>
    </location>
</feature>
<feature type="transmembrane region" description="Helical" evidence="2">
    <location>
        <begin position="46"/>
        <end position="70"/>
    </location>
</feature>
<keyword evidence="2" id="KW-1133">Transmembrane helix</keyword>
<evidence type="ECO:0000256" key="1">
    <source>
        <dbReference type="SAM" id="MobiDB-lite"/>
    </source>
</evidence>
<gene>
    <name evidence="3" type="ORF">SCHPADRAFT_937561</name>
</gene>
<accession>A0A0H2RYM0</accession>
<name>A0A0H2RYM0_9AGAM</name>
<keyword evidence="2" id="KW-0812">Transmembrane</keyword>
<dbReference type="Proteomes" id="UP000053477">
    <property type="component" value="Unassembled WGS sequence"/>
</dbReference>
<sequence length="640" mass="68807">MAGEDGKLLSPPVTPATRAQFRESIAQIPTPSGRRPKAYEPPQLQLWLFLSASMFMIILAIALEVALSISQRHNGFSVPQKNAFKFASQQFLTSFVPICFVVPLVWLWESKTWLVKRYQPYINLSRGNTTAEDSILLDYISLNTIYAVYLSFMKKHWLVFFSAVAGLTTAALQPLAGSIFDVTQVPVNTTTSVISNRTLGLDPNRATLSNFVASAGYVQAAVSNNLPDPPFVHGPWAAADFTIINGDYLNGTVAAQTIGIRQNATCSAPTNVTLDTTSAAPNFTITGTSAQNCKLTFPFNPQNAAQQYGVQAVANCGRNGNVTQAFQPVFFWFFHTNTAGTPQANGVFCEPTLEVFNIIGNASIVSNALGNVTIISNITSQNNVTGAPLNGIPYNAVVFDPSPDEFTAARATATNNGVPGAILSSFVRQNDLQSGFDTPDGFLNETTQIYTQHLALVAKNTYMISVAQTIPSITESLRPRLVLEPLASHALAVVLFIIGLIMLFVGVQHRRERKGVFLASAPGSIASATCLTSHSGFGELLNPYDTDFEVALKMGQLLFCLDERTGAITAVDRPGASFLGRGYRDDTVEKDDKLDADTSGLSRGVSVGSSGERHLDSSGYILEPYSPPAERQQGGAPPPA</sequence>
<reference evidence="3 4" key="1">
    <citation type="submission" date="2015-04" db="EMBL/GenBank/DDBJ databases">
        <title>Complete genome sequence of Schizopora paradoxa KUC8140, a cosmopolitan wood degrader in East Asia.</title>
        <authorList>
            <consortium name="DOE Joint Genome Institute"/>
            <person name="Min B."/>
            <person name="Park H."/>
            <person name="Jang Y."/>
            <person name="Kim J.-J."/>
            <person name="Kim K.H."/>
            <person name="Pangilinan J."/>
            <person name="Lipzen A."/>
            <person name="Riley R."/>
            <person name="Grigoriev I.V."/>
            <person name="Spatafora J.W."/>
            <person name="Choi I.-G."/>
        </authorList>
    </citation>
    <scope>NUCLEOTIDE SEQUENCE [LARGE SCALE GENOMIC DNA]</scope>
    <source>
        <strain evidence="3 4">KUC8140</strain>
    </source>
</reference>
<dbReference type="PANTHER" id="PTHR37544">
    <property type="entry name" value="SPRAY-RELATED"/>
    <property type="match status" value="1"/>
</dbReference>
<evidence type="ECO:0000256" key="2">
    <source>
        <dbReference type="SAM" id="Phobius"/>
    </source>
</evidence>
<proteinExistence type="predicted"/>
<dbReference type="PANTHER" id="PTHR37544:SF3">
    <property type="entry name" value="SPRAY"/>
    <property type="match status" value="1"/>
</dbReference>